<keyword evidence="3" id="KW-1185">Reference proteome</keyword>
<accession>A0A3D9SML8</accession>
<dbReference type="Proteomes" id="UP000256661">
    <property type="component" value="Unassembled WGS sequence"/>
</dbReference>
<reference evidence="2 3" key="1">
    <citation type="submission" date="2018-08" db="EMBL/GenBank/DDBJ databases">
        <title>Sequencing the genomes of 1000 actinobacteria strains.</title>
        <authorList>
            <person name="Klenk H.-P."/>
        </authorList>
    </citation>
    <scope>NUCLEOTIDE SEQUENCE [LARGE SCALE GENOMIC DNA]</scope>
    <source>
        <strain evidence="2 3">DSM 43927</strain>
    </source>
</reference>
<dbReference type="EMBL" id="QTTT01000001">
    <property type="protein sequence ID" value="REE96977.1"/>
    <property type="molecule type" value="Genomic_DNA"/>
</dbReference>
<dbReference type="RefSeq" id="WP_116022541.1">
    <property type="nucleotide sequence ID" value="NZ_QTTT01000001.1"/>
</dbReference>
<gene>
    <name evidence="2" type="ORF">DFJ69_2431</name>
</gene>
<name>A0A3D9SML8_9ACTN</name>
<evidence type="ECO:0000313" key="3">
    <source>
        <dbReference type="Proteomes" id="UP000256661"/>
    </source>
</evidence>
<protein>
    <submittedName>
        <fullName evidence="2">Uncharacterized protein</fullName>
    </submittedName>
</protein>
<organism evidence="2 3">
    <name type="scientific">Thermomonospora umbrina</name>
    <dbReference type="NCBI Taxonomy" id="111806"/>
    <lineage>
        <taxon>Bacteria</taxon>
        <taxon>Bacillati</taxon>
        <taxon>Actinomycetota</taxon>
        <taxon>Actinomycetes</taxon>
        <taxon>Streptosporangiales</taxon>
        <taxon>Thermomonosporaceae</taxon>
        <taxon>Thermomonospora</taxon>
    </lineage>
</organism>
<comment type="caution">
    <text evidence="2">The sequence shown here is derived from an EMBL/GenBank/DDBJ whole genome shotgun (WGS) entry which is preliminary data.</text>
</comment>
<evidence type="ECO:0000313" key="2">
    <source>
        <dbReference type="EMBL" id="REE96977.1"/>
    </source>
</evidence>
<evidence type="ECO:0000256" key="1">
    <source>
        <dbReference type="SAM" id="MobiDB-lite"/>
    </source>
</evidence>
<dbReference type="AlphaFoldDB" id="A0A3D9SML8"/>
<sequence length="138" mass="15915">MTQEYREEQEALRAHAVALEEQATKWREIKDATFETTVTKLWAHEFTYAGHNVREAYRDLWEKYFSYALQAERMMTDAAELIRHAADNYGKAEARSKDAVRGLSLTGRDDALIRQRDADAEAGRKSRGGGESFWTPIR</sequence>
<feature type="region of interest" description="Disordered" evidence="1">
    <location>
        <begin position="116"/>
        <end position="138"/>
    </location>
</feature>
<proteinExistence type="predicted"/>